<dbReference type="NCBIfam" id="NF010372">
    <property type="entry name" value="PRK13798.1"/>
    <property type="match status" value="1"/>
</dbReference>
<name>A0A1X2FHQ8_9MYCO</name>
<dbReference type="Pfam" id="PF09349">
    <property type="entry name" value="OHCU_decarbox"/>
    <property type="match status" value="1"/>
</dbReference>
<dbReference type="Gene3D" id="1.10.3330.10">
    <property type="entry name" value="Oxo-4-hydroxy-4-carboxy-5-ureidoimidazoline decarboxylase"/>
    <property type="match status" value="1"/>
</dbReference>
<evidence type="ECO:0000256" key="3">
    <source>
        <dbReference type="ARBA" id="ARBA00012257"/>
    </source>
</evidence>
<evidence type="ECO:0000256" key="4">
    <source>
        <dbReference type="ARBA" id="ARBA00022631"/>
    </source>
</evidence>
<evidence type="ECO:0000256" key="1">
    <source>
        <dbReference type="ARBA" id="ARBA00001163"/>
    </source>
</evidence>
<dbReference type="Proteomes" id="UP000193964">
    <property type="component" value="Unassembled WGS sequence"/>
</dbReference>
<comment type="catalytic activity">
    <reaction evidence="1">
        <text>5-hydroxy-2-oxo-4-ureido-2,5-dihydro-1H-imidazole-5-carboxylate + H(+) = (S)-allantoin + CO2</text>
        <dbReference type="Rhea" id="RHEA:26301"/>
        <dbReference type="ChEBI" id="CHEBI:15378"/>
        <dbReference type="ChEBI" id="CHEBI:15678"/>
        <dbReference type="ChEBI" id="CHEBI:16526"/>
        <dbReference type="ChEBI" id="CHEBI:58639"/>
        <dbReference type="EC" id="4.1.1.97"/>
    </reaction>
</comment>
<evidence type="ECO:0000259" key="7">
    <source>
        <dbReference type="Pfam" id="PF09349"/>
    </source>
</evidence>
<dbReference type="InterPro" id="IPR036778">
    <property type="entry name" value="OHCU_decarboxylase_sf"/>
</dbReference>
<gene>
    <name evidence="8" type="ORF">AWC31_16380</name>
</gene>
<dbReference type="SUPFAM" id="SSF158694">
    <property type="entry name" value="UraD-Like"/>
    <property type="match status" value="1"/>
</dbReference>
<accession>A0A1X2FHQ8</accession>
<keyword evidence="4" id="KW-0659">Purine metabolism</keyword>
<feature type="domain" description="Oxo-4-hydroxy-4-carboxy-5-ureidoimidazoline decarboxylase" evidence="7">
    <location>
        <begin position="11"/>
        <end position="146"/>
    </location>
</feature>
<evidence type="ECO:0000313" key="9">
    <source>
        <dbReference type="Proteomes" id="UP000193964"/>
    </source>
</evidence>
<dbReference type="PANTHER" id="PTHR43466:SF1">
    <property type="entry name" value="2-OXO-4-HYDROXY-4-CARBOXY-5-UREIDOIMIDAZOLINE DECARBOXYLASE-RELATED"/>
    <property type="match status" value="1"/>
</dbReference>
<evidence type="ECO:0000256" key="6">
    <source>
        <dbReference type="ARBA" id="ARBA00023239"/>
    </source>
</evidence>
<comment type="caution">
    <text evidence="8">The sequence shown here is derived from an EMBL/GenBank/DDBJ whole genome shotgun (WGS) entry which is preliminary data.</text>
</comment>
<keyword evidence="5" id="KW-0210">Decarboxylase</keyword>
<sequence>MHQGMGLEAYNALPMRRAVHAVYECCYSVPLAADLARGRPYSDHESLFRQADTLLFSLGEDSIDGVLQAYPLFGCRWAHRPDATAQLETAMADYRRRFGFSFVMYTADCDADTVLACIADRLHNDHETERKVVRNELARINRVRLERMLGPEGGFYNW</sequence>
<dbReference type="InterPro" id="IPR018020">
    <property type="entry name" value="OHCU_decarboxylase"/>
</dbReference>
<evidence type="ECO:0000256" key="2">
    <source>
        <dbReference type="ARBA" id="ARBA00004754"/>
    </source>
</evidence>
<dbReference type="GO" id="GO:0019628">
    <property type="term" value="P:urate catabolic process"/>
    <property type="evidence" value="ECO:0007669"/>
    <property type="project" value="TreeGrafter"/>
</dbReference>
<comment type="pathway">
    <text evidence="2">Purine metabolism; urate degradation; (S)-allantoin from urate: step 3/3.</text>
</comment>
<evidence type="ECO:0000313" key="8">
    <source>
        <dbReference type="EMBL" id="ORX17981.1"/>
    </source>
</evidence>
<proteinExistence type="predicted"/>
<dbReference type="EC" id="4.1.1.97" evidence="3"/>
<dbReference type="PANTHER" id="PTHR43466">
    <property type="entry name" value="2-OXO-4-HYDROXY-4-CARBOXY-5-UREIDOIMIDAZOLINE DECARBOXYLASE-RELATED"/>
    <property type="match status" value="1"/>
</dbReference>
<keyword evidence="6" id="KW-0456">Lyase</keyword>
<organism evidence="8 9">
    <name type="scientific">Mycolicibacterium wolinskyi</name>
    <dbReference type="NCBI Taxonomy" id="59750"/>
    <lineage>
        <taxon>Bacteria</taxon>
        <taxon>Bacillati</taxon>
        <taxon>Actinomycetota</taxon>
        <taxon>Actinomycetes</taxon>
        <taxon>Mycobacteriales</taxon>
        <taxon>Mycobacteriaceae</taxon>
        <taxon>Mycolicibacterium</taxon>
    </lineage>
</organism>
<dbReference type="GO" id="GO:0006144">
    <property type="term" value="P:purine nucleobase metabolic process"/>
    <property type="evidence" value="ECO:0007669"/>
    <property type="project" value="UniProtKB-KW"/>
</dbReference>
<dbReference type="EMBL" id="LQQA01000006">
    <property type="protein sequence ID" value="ORX17981.1"/>
    <property type="molecule type" value="Genomic_DNA"/>
</dbReference>
<evidence type="ECO:0000256" key="5">
    <source>
        <dbReference type="ARBA" id="ARBA00022793"/>
    </source>
</evidence>
<dbReference type="AlphaFoldDB" id="A0A1X2FHQ8"/>
<dbReference type="GO" id="GO:0051997">
    <property type="term" value="F:2-oxo-4-hydroxy-4-carboxy-5-ureidoimidazoline decarboxylase activity"/>
    <property type="evidence" value="ECO:0007669"/>
    <property type="project" value="UniProtKB-EC"/>
</dbReference>
<protein>
    <recommendedName>
        <fullName evidence="3">2-oxo-4-hydroxy-4-carboxy-5-ureidoimidazoline decarboxylase</fullName>
        <ecNumber evidence="3">4.1.1.97</ecNumber>
    </recommendedName>
</protein>
<reference evidence="8 9" key="1">
    <citation type="submission" date="2016-01" db="EMBL/GenBank/DDBJ databases">
        <title>The new phylogeny of the genus Mycobacterium.</title>
        <authorList>
            <person name="Tarcisio F."/>
            <person name="Conor M."/>
            <person name="Antonella G."/>
            <person name="Elisabetta G."/>
            <person name="Giulia F.S."/>
            <person name="Sara T."/>
            <person name="Anna F."/>
            <person name="Clotilde B."/>
            <person name="Roberto B."/>
            <person name="Veronica D.S."/>
            <person name="Fabio R."/>
            <person name="Monica P."/>
            <person name="Olivier J."/>
            <person name="Enrico T."/>
            <person name="Nicola S."/>
        </authorList>
    </citation>
    <scope>NUCLEOTIDE SEQUENCE [LARGE SCALE GENOMIC DNA]</scope>
    <source>
        <strain evidence="8 9">ATCC 700010</strain>
    </source>
</reference>